<sequence>MLPPSPEIKHADKPDQSLYDWVWLSPSPTLELAQLPLFKIPERLLTLEERTRLTYERARKICDVYGLTVEDILTVGPKFWKLHTDLIGAVDGGALTLISIQYNLFVGTVAPFAVKRPDLHWILQRALSFEISAQFMLTEVGHGLDAKNLETTATLLPDGGFELHSPSWAAAKCMPPTTPRGGLPVVAVVFARLIVEGEDRGVRPFLVPIGDGREMCKGIIAKALPPRTGTHPIDHALTLFNHVALPASALLGSLEKPQNEREHFFSTIHRVPAGTLFLSGAAIPALKVAIYNAAQFSMRRKVTGHDGKAMAVIKFRTQHLPILHAIAQYHVLQAFIVHAGTIFRNRETDPRVKHAVATAFKAVTIQSFQKSIKSLNEGCGWHGYYEHNQTLQTELEFRAAGTAEGDIRVLAIRLASELIIGRYEVPPPNDLSSPIAQHEAALMTEAKQHLMLIGGMHRSEEFNRNILPLSLPLIQAIGHRMALEAAKEANIDTKLINLYESGVIIDDSAWYTEQGGISRLAQKEVEAQAADALLPEMEKLVFNTGAALYSNAPMASEKVWNVFVSELETFSGEASFDTDVSARI</sequence>
<dbReference type="InterPro" id="IPR009100">
    <property type="entry name" value="AcylCoA_DH/oxidase_NM_dom_sf"/>
</dbReference>
<reference evidence="2" key="1">
    <citation type="journal article" date="2014" name="PLoS Genet.">
        <title>Signature Gene Expression Reveals Novel Clues to the Molecular Mechanisms of Dimorphic Transition in Penicillium marneffei.</title>
        <authorList>
            <person name="Yang E."/>
            <person name="Wang G."/>
            <person name="Cai J."/>
            <person name="Woo P.C."/>
            <person name="Lau S.K."/>
            <person name="Yuen K.-Y."/>
            <person name="Chow W.-N."/>
            <person name="Lin X."/>
        </authorList>
    </citation>
    <scope>NUCLEOTIDE SEQUENCE [LARGE SCALE GENOMIC DNA]</scope>
    <source>
        <strain evidence="2">PM1</strain>
    </source>
</reference>
<dbReference type="GO" id="GO:0071949">
    <property type="term" value="F:FAD binding"/>
    <property type="evidence" value="ECO:0007669"/>
    <property type="project" value="InterPro"/>
</dbReference>
<dbReference type="Pfam" id="PF22924">
    <property type="entry name" value="ACOX_C_alpha1"/>
    <property type="match status" value="1"/>
</dbReference>
<dbReference type="GO" id="GO:0005504">
    <property type="term" value="F:fatty acid binding"/>
    <property type="evidence" value="ECO:0007669"/>
    <property type="project" value="TreeGrafter"/>
</dbReference>
<dbReference type="InterPro" id="IPR036250">
    <property type="entry name" value="AcylCo_DH-like_C"/>
</dbReference>
<dbReference type="Gene3D" id="2.40.110.10">
    <property type="entry name" value="Butyryl-CoA Dehydrogenase, subunit A, domain 2"/>
    <property type="match status" value="1"/>
</dbReference>
<dbReference type="GO" id="GO:0005777">
    <property type="term" value="C:peroxisome"/>
    <property type="evidence" value="ECO:0007669"/>
    <property type="project" value="InterPro"/>
</dbReference>
<dbReference type="EMBL" id="JPOX01000015">
    <property type="protein sequence ID" value="KFX47265.1"/>
    <property type="molecule type" value="Genomic_DNA"/>
</dbReference>
<accession>A0A093V515</accession>
<organism evidence="2">
    <name type="scientific">Talaromyces marneffei PM1</name>
    <dbReference type="NCBI Taxonomy" id="1077442"/>
    <lineage>
        <taxon>Eukaryota</taxon>
        <taxon>Fungi</taxon>
        <taxon>Dikarya</taxon>
        <taxon>Ascomycota</taxon>
        <taxon>Pezizomycotina</taxon>
        <taxon>Eurotiomycetes</taxon>
        <taxon>Eurotiomycetidae</taxon>
        <taxon>Eurotiales</taxon>
        <taxon>Trichocomaceae</taxon>
        <taxon>Talaromyces</taxon>
        <taxon>Talaromyces sect. Talaromyces</taxon>
    </lineage>
</organism>
<dbReference type="GO" id="GO:0055088">
    <property type="term" value="P:lipid homeostasis"/>
    <property type="evidence" value="ECO:0007669"/>
    <property type="project" value="TreeGrafter"/>
</dbReference>
<dbReference type="HOGENOM" id="CLU_028041_1_0_1"/>
<dbReference type="eggNOG" id="KOG0135">
    <property type="taxonomic scope" value="Eukaryota"/>
</dbReference>
<evidence type="ECO:0000313" key="2">
    <source>
        <dbReference type="EMBL" id="KFX47265.1"/>
    </source>
</evidence>
<gene>
    <name evidence="2" type="ORF">GQ26_0150150</name>
</gene>
<dbReference type="SUPFAM" id="SSF47203">
    <property type="entry name" value="Acyl-CoA dehydrogenase C-terminal domain-like"/>
    <property type="match status" value="1"/>
</dbReference>
<dbReference type="GO" id="GO:0003997">
    <property type="term" value="F:acyl-CoA oxidase activity"/>
    <property type="evidence" value="ECO:0007669"/>
    <property type="project" value="InterPro"/>
</dbReference>
<name>A0A093V515_TALMA</name>
<protein>
    <submittedName>
        <fullName evidence="2">Peroxisomal acyl-coenzyme A oxidase 3</fullName>
    </submittedName>
</protein>
<dbReference type="AlphaFoldDB" id="A0A093V515"/>
<dbReference type="EMBL" id="JPOX01000015">
    <property type="protein sequence ID" value="KFX47266.1"/>
    <property type="molecule type" value="Genomic_DNA"/>
</dbReference>
<dbReference type="PANTHER" id="PTHR10909">
    <property type="entry name" value="ELECTRON TRANSPORT OXIDOREDUCTASE"/>
    <property type="match status" value="1"/>
</dbReference>
<dbReference type="InterPro" id="IPR012258">
    <property type="entry name" value="Acyl-CoA_oxidase"/>
</dbReference>
<dbReference type="SUPFAM" id="SSF56645">
    <property type="entry name" value="Acyl-CoA dehydrogenase NM domain-like"/>
    <property type="match status" value="1"/>
</dbReference>
<dbReference type="Gene3D" id="1.20.140.10">
    <property type="entry name" value="Butyryl-CoA Dehydrogenase, subunit A, domain 3"/>
    <property type="match status" value="1"/>
</dbReference>
<evidence type="ECO:0000259" key="1">
    <source>
        <dbReference type="Pfam" id="PF22924"/>
    </source>
</evidence>
<dbReference type="InterPro" id="IPR046373">
    <property type="entry name" value="Acyl-CoA_Oxase/DH_mid-dom_sf"/>
</dbReference>
<dbReference type="InterPro" id="IPR055060">
    <property type="entry name" value="ACOX_C_alpha1"/>
</dbReference>
<proteinExistence type="predicted"/>
<dbReference type="PANTHER" id="PTHR10909:SF382">
    <property type="entry name" value="ACYL-COENZYME A OXIDASE"/>
    <property type="match status" value="1"/>
</dbReference>
<dbReference type="GO" id="GO:0033540">
    <property type="term" value="P:fatty acid beta-oxidation using acyl-CoA oxidase"/>
    <property type="evidence" value="ECO:0007669"/>
    <property type="project" value="TreeGrafter"/>
</dbReference>
<feature type="domain" description="Acyl-CoA oxidase C-alpha1" evidence="1">
    <location>
        <begin position="285"/>
        <end position="418"/>
    </location>
</feature>
<comment type="caution">
    <text evidence="2">The sequence shown here is derived from an EMBL/GenBank/DDBJ whole genome shotgun (WGS) entry which is preliminary data.</text>
</comment>